<dbReference type="Proteomes" id="UP000596063">
    <property type="component" value="Chromosome"/>
</dbReference>
<dbReference type="Pfam" id="PF12833">
    <property type="entry name" value="HTH_18"/>
    <property type="match status" value="1"/>
</dbReference>
<keyword evidence="6" id="KW-1185">Reference proteome</keyword>
<dbReference type="InterPro" id="IPR009057">
    <property type="entry name" value="Homeodomain-like_sf"/>
</dbReference>
<organism evidence="5 6">
    <name type="scientific">Spongiibacter nanhainus</name>
    <dbReference type="NCBI Taxonomy" id="2794344"/>
    <lineage>
        <taxon>Bacteria</taxon>
        <taxon>Pseudomonadati</taxon>
        <taxon>Pseudomonadota</taxon>
        <taxon>Gammaproteobacteria</taxon>
        <taxon>Cellvibrionales</taxon>
        <taxon>Spongiibacteraceae</taxon>
        <taxon>Spongiibacter</taxon>
    </lineage>
</organism>
<reference evidence="5 6" key="1">
    <citation type="submission" date="2020-12" db="EMBL/GenBank/DDBJ databases">
        <authorList>
            <person name="Shan Y."/>
        </authorList>
    </citation>
    <scope>NUCLEOTIDE SEQUENCE [LARGE SCALE GENOMIC DNA]</scope>
    <source>
        <strain evidence="6">csc3.9</strain>
    </source>
</reference>
<evidence type="ECO:0000313" key="5">
    <source>
        <dbReference type="EMBL" id="QQD19472.1"/>
    </source>
</evidence>
<dbReference type="GO" id="GO:0000976">
    <property type="term" value="F:transcription cis-regulatory region binding"/>
    <property type="evidence" value="ECO:0007669"/>
    <property type="project" value="TreeGrafter"/>
</dbReference>
<dbReference type="AlphaFoldDB" id="A0A7T4R371"/>
<protein>
    <submittedName>
        <fullName evidence="5">AraC family transcriptional regulator</fullName>
    </submittedName>
</protein>
<dbReference type="Pfam" id="PF12625">
    <property type="entry name" value="Arabinose_bd"/>
    <property type="match status" value="1"/>
</dbReference>
<dbReference type="KEGG" id="snan:I6N98_06380"/>
<feature type="domain" description="HTH araC/xylS-type" evidence="4">
    <location>
        <begin position="234"/>
        <end position="320"/>
    </location>
</feature>
<evidence type="ECO:0000259" key="4">
    <source>
        <dbReference type="PROSITE" id="PS01124"/>
    </source>
</evidence>
<dbReference type="RefSeq" id="WP_198570956.1">
    <property type="nucleotide sequence ID" value="NZ_CP066167.1"/>
</dbReference>
<dbReference type="PRINTS" id="PR00032">
    <property type="entry name" value="HTHARAC"/>
</dbReference>
<gene>
    <name evidence="5" type="ORF">I6N98_06380</name>
</gene>
<dbReference type="GO" id="GO:0005829">
    <property type="term" value="C:cytosol"/>
    <property type="evidence" value="ECO:0007669"/>
    <property type="project" value="TreeGrafter"/>
</dbReference>
<sequence length="329" mass="36816">MTDKTSVTLSYTQGILQAAERRGIPISPSLLEQVEQGGRTPMSLQDDIWEDYCKAADDPLAGLRLGLELQVGHLDLVGMLLMSCETQGEALELLLEYHPIVGEGGDFSLIHEGSFCQLVYEPHYQIRRRERVETVLACVLNMARWVTGGRFEAERVLFISPPGDQSEFYPELLQAPVSFNAPCNALVFAPALQSTPLIQTNRTMRDQLRSLADQMLKDLEHAGFSSEVQALIRQQPGWGKERIAEQLGMSGRHLVRKLQEEGTTFKLLRSRLLQHLAEEMLESGDAVTDVATALGFSDESAFSKAFKRWAGVTPAYFREHAKDNSHRSR</sequence>
<dbReference type="InterPro" id="IPR020449">
    <property type="entry name" value="Tscrpt_reg_AraC-type_HTH"/>
</dbReference>
<keyword evidence="3" id="KW-0804">Transcription</keyword>
<keyword evidence="2" id="KW-0238">DNA-binding</keyword>
<proteinExistence type="predicted"/>
<evidence type="ECO:0000256" key="2">
    <source>
        <dbReference type="ARBA" id="ARBA00023125"/>
    </source>
</evidence>
<dbReference type="PROSITE" id="PS01124">
    <property type="entry name" value="HTH_ARAC_FAMILY_2"/>
    <property type="match status" value="1"/>
</dbReference>
<dbReference type="InterPro" id="IPR018060">
    <property type="entry name" value="HTH_AraC"/>
</dbReference>
<dbReference type="PANTHER" id="PTHR47894">
    <property type="entry name" value="HTH-TYPE TRANSCRIPTIONAL REGULATOR GADX"/>
    <property type="match status" value="1"/>
</dbReference>
<dbReference type="GO" id="GO:0003700">
    <property type="term" value="F:DNA-binding transcription factor activity"/>
    <property type="evidence" value="ECO:0007669"/>
    <property type="project" value="InterPro"/>
</dbReference>
<evidence type="ECO:0000256" key="3">
    <source>
        <dbReference type="ARBA" id="ARBA00023163"/>
    </source>
</evidence>
<dbReference type="EMBL" id="CP066167">
    <property type="protein sequence ID" value="QQD19472.1"/>
    <property type="molecule type" value="Genomic_DNA"/>
</dbReference>
<dbReference type="PANTHER" id="PTHR47894:SF1">
    <property type="entry name" value="HTH-TYPE TRANSCRIPTIONAL REGULATOR VQSM"/>
    <property type="match status" value="1"/>
</dbReference>
<evidence type="ECO:0000313" key="6">
    <source>
        <dbReference type="Proteomes" id="UP000596063"/>
    </source>
</evidence>
<keyword evidence="1" id="KW-0805">Transcription regulation</keyword>
<dbReference type="Gene3D" id="1.10.10.60">
    <property type="entry name" value="Homeodomain-like"/>
    <property type="match status" value="1"/>
</dbReference>
<evidence type="ECO:0000256" key="1">
    <source>
        <dbReference type="ARBA" id="ARBA00023015"/>
    </source>
</evidence>
<accession>A0A7T4R371</accession>
<name>A0A7T4R371_9GAMM</name>
<dbReference type="InterPro" id="IPR032687">
    <property type="entry name" value="AraC-type_N"/>
</dbReference>
<dbReference type="SUPFAM" id="SSF46689">
    <property type="entry name" value="Homeodomain-like"/>
    <property type="match status" value="1"/>
</dbReference>
<dbReference type="SMART" id="SM00342">
    <property type="entry name" value="HTH_ARAC"/>
    <property type="match status" value="1"/>
</dbReference>